<sequence>MMKLHTRLKLLQEAFECFQQITQWIPWAMHHATEYHHKAEVLINILEVQDCGSIGGFDRENPMKRITGYELYDRFLTVLAKHNNESDLKEACYFTPQTLGDYFKKARELRETFNK</sequence>
<gene>
    <name evidence="1" type="ORF">S01H1_03259</name>
</gene>
<evidence type="ECO:0000313" key="1">
    <source>
        <dbReference type="EMBL" id="GAF75981.1"/>
    </source>
</evidence>
<evidence type="ECO:0008006" key="2">
    <source>
        <dbReference type="Google" id="ProtNLM"/>
    </source>
</evidence>
<protein>
    <recommendedName>
        <fullName evidence="2">HEPN domain-containing protein</fullName>
    </recommendedName>
</protein>
<dbReference type="AlphaFoldDB" id="X0SLK0"/>
<reference evidence="1" key="1">
    <citation type="journal article" date="2014" name="Front. Microbiol.">
        <title>High frequency of phylogenetically diverse reductive dehalogenase-homologous genes in deep subseafloor sedimentary metagenomes.</title>
        <authorList>
            <person name="Kawai M."/>
            <person name="Futagami T."/>
            <person name="Toyoda A."/>
            <person name="Takaki Y."/>
            <person name="Nishi S."/>
            <person name="Hori S."/>
            <person name="Arai W."/>
            <person name="Tsubouchi T."/>
            <person name="Morono Y."/>
            <person name="Uchiyama I."/>
            <person name="Ito T."/>
            <person name="Fujiyama A."/>
            <person name="Inagaki F."/>
            <person name="Takami H."/>
        </authorList>
    </citation>
    <scope>NUCLEOTIDE SEQUENCE</scope>
    <source>
        <strain evidence="1">Expedition CK06-06</strain>
    </source>
</reference>
<proteinExistence type="predicted"/>
<dbReference type="EMBL" id="BARS01001759">
    <property type="protein sequence ID" value="GAF75981.1"/>
    <property type="molecule type" value="Genomic_DNA"/>
</dbReference>
<name>X0SLK0_9ZZZZ</name>
<accession>X0SLK0</accession>
<comment type="caution">
    <text evidence="1">The sequence shown here is derived from an EMBL/GenBank/DDBJ whole genome shotgun (WGS) entry which is preliminary data.</text>
</comment>
<organism evidence="1">
    <name type="scientific">marine sediment metagenome</name>
    <dbReference type="NCBI Taxonomy" id="412755"/>
    <lineage>
        <taxon>unclassified sequences</taxon>
        <taxon>metagenomes</taxon>
        <taxon>ecological metagenomes</taxon>
    </lineage>
</organism>